<feature type="compositionally biased region" description="Basic and acidic residues" evidence="2">
    <location>
        <begin position="732"/>
        <end position="755"/>
    </location>
</feature>
<gene>
    <name evidence="3" type="ORF">PPRIM_AZ9-3.1.T0610087</name>
</gene>
<feature type="region of interest" description="Disordered" evidence="2">
    <location>
        <begin position="731"/>
        <end position="755"/>
    </location>
</feature>
<evidence type="ECO:0000256" key="2">
    <source>
        <dbReference type="SAM" id="MobiDB-lite"/>
    </source>
</evidence>
<organism evidence="3 4">
    <name type="scientific">Paramecium primaurelia</name>
    <dbReference type="NCBI Taxonomy" id="5886"/>
    <lineage>
        <taxon>Eukaryota</taxon>
        <taxon>Sar</taxon>
        <taxon>Alveolata</taxon>
        <taxon>Ciliophora</taxon>
        <taxon>Intramacronucleata</taxon>
        <taxon>Oligohymenophorea</taxon>
        <taxon>Peniculida</taxon>
        <taxon>Parameciidae</taxon>
        <taxon>Paramecium</taxon>
    </lineage>
</organism>
<evidence type="ECO:0000313" key="3">
    <source>
        <dbReference type="EMBL" id="CAD8079030.1"/>
    </source>
</evidence>
<feature type="coiled-coil region" evidence="1">
    <location>
        <begin position="645"/>
        <end position="697"/>
    </location>
</feature>
<proteinExistence type="predicted"/>
<name>A0A8S1MEH8_PARPR</name>
<evidence type="ECO:0000256" key="1">
    <source>
        <dbReference type="SAM" id="Coils"/>
    </source>
</evidence>
<dbReference type="EMBL" id="CAJJDM010000062">
    <property type="protein sequence ID" value="CAD8079030.1"/>
    <property type="molecule type" value="Genomic_DNA"/>
</dbReference>
<feature type="compositionally biased region" description="Low complexity" evidence="2">
    <location>
        <begin position="177"/>
        <end position="191"/>
    </location>
</feature>
<evidence type="ECO:0000313" key="4">
    <source>
        <dbReference type="Proteomes" id="UP000688137"/>
    </source>
</evidence>
<keyword evidence="1" id="KW-0175">Coiled coil</keyword>
<feature type="region of interest" description="Disordered" evidence="2">
    <location>
        <begin position="38"/>
        <end position="73"/>
    </location>
</feature>
<feature type="compositionally biased region" description="Basic and acidic residues" evidence="2">
    <location>
        <begin position="49"/>
        <end position="73"/>
    </location>
</feature>
<feature type="coiled-coil region" evidence="1">
    <location>
        <begin position="532"/>
        <end position="562"/>
    </location>
</feature>
<accession>A0A8S1MEH8</accession>
<dbReference type="AlphaFoldDB" id="A0A8S1MEH8"/>
<comment type="caution">
    <text evidence="3">The sequence shown here is derived from an EMBL/GenBank/DDBJ whole genome shotgun (WGS) entry which is preliminary data.</text>
</comment>
<protein>
    <submittedName>
        <fullName evidence="3">Uncharacterized protein</fullName>
    </submittedName>
</protein>
<keyword evidence="4" id="KW-1185">Reference proteome</keyword>
<dbReference type="Proteomes" id="UP000688137">
    <property type="component" value="Unassembled WGS sequence"/>
</dbReference>
<sequence>MIFEIGEIFTVQESLKDEKIAKNLDLDVGSLNDFLDLRSTDPNPRLPNRRLDRKTQKRQDQIPKKFEQAKEEKETVKASEIISNIIKDVFKMDINEFEQMNSPEKLNKEYKFQEIDPEKRKYLRMKIPLTKRQEQFEQELLNVKSDLKLKIQEIRMPQQKNVGNNSQKDDNTFSRPNSQKIKQNSSSNKQFFNSSNEVDAIDSHIWLQSRLERILKLNSHNLDTQKAWKEYWSNVNYSEFKTFQEYQQQHKKPHLASDLVTINYGGEKATKYQKNDNEISVNIKNQSSITIKNKQITNEHILYLVMIEPPLINLLRVELIKTQLNETAFKLLTTLLSECKRLEYLNISSNTYPRNQTIKILLLDLQNLKILKMSDMMISTKYFLDLCEVLVQTNIQELDLSNNLLDHHAYDALITLIKYLPSLTQMDFQQNDILQSTNLPLQKKQQSWEYLEKVKLSYQRRKELLAKIQEFEINMNFDSPRTQKALLKMNKTKYDFRRKNKFEKHNELEYRNKRNNKSLDQQSLDFEYETYLEQLLNDYMELKEQRKQIKEWFQKKQQEEDELRGYEHIPFNSVHSTSRFPCQTITIEDKIGKINQERQRQLSLNNIEVKEALLFELDRRQWEQTSLERRQKNAQMRSAKIMEIKMKAQEQNKKAKKKCETQKKMKEEQIEEDLAKAKEFQEKLNQKDNEIANKKSTIIMEKIERNKKLEEKILFRKSLLKHEQSETQLQNIRKETQTEENRIKSVERQAKDRQDKQWRYEQQLMRIHEKSALSKAIWESELCNNFGQKMISIEEQKKKNEDLIKKEATKMSKERKDKLKKHQQNLEQVQEEEKQWQLKLQEKLQNKDEVSKKLRMSKLEEIKQLREQNVQNQREQLQKIELRRRKQFSQQDLLLERSLNAQKKLEQQKNEQEKVLFYLLTSKQKVESEISNRQSKLKLIHQQSSIQLLEQLKELVPETEFIELQNLKLQIHKL</sequence>
<feature type="coiled-coil region" evidence="1">
    <location>
        <begin position="805"/>
        <end position="915"/>
    </location>
</feature>
<reference evidence="3" key="1">
    <citation type="submission" date="2021-01" db="EMBL/GenBank/DDBJ databases">
        <authorList>
            <consortium name="Genoscope - CEA"/>
            <person name="William W."/>
        </authorList>
    </citation>
    <scope>NUCLEOTIDE SEQUENCE</scope>
</reference>
<feature type="region of interest" description="Disordered" evidence="2">
    <location>
        <begin position="155"/>
        <end position="191"/>
    </location>
</feature>